<evidence type="ECO:0000256" key="1">
    <source>
        <dbReference type="SAM" id="Phobius"/>
    </source>
</evidence>
<feature type="transmembrane region" description="Helical" evidence="1">
    <location>
        <begin position="291"/>
        <end position="310"/>
    </location>
</feature>
<feature type="transmembrane region" description="Helical" evidence="1">
    <location>
        <begin position="330"/>
        <end position="357"/>
    </location>
</feature>
<feature type="transmembrane region" description="Helical" evidence="1">
    <location>
        <begin position="390"/>
        <end position="414"/>
    </location>
</feature>
<keyword evidence="1" id="KW-0812">Transmembrane</keyword>
<protein>
    <submittedName>
        <fullName evidence="2">ABC transporter permease</fullName>
    </submittedName>
</protein>
<feature type="transmembrane region" description="Helical" evidence="1">
    <location>
        <begin position="458"/>
        <end position="478"/>
    </location>
</feature>
<keyword evidence="3" id="KW-1185">Reference proteome</keyword>
<organism evidence="2 3">
    <name type="scientific">Kribbella capetownensis</name>
    <dbReference type="NCBI Taxonomy" id="1572659"/>
    <lineage>
        <taxon>Bacteria</taxon>
        <taxon>Bacillati</taxon>
        <taxon>Actinomycetota</taxon>
        <taxon>Actinomycetes</taxon>
        <taxon>Propionibacteriales</taxon>
        <taxon>Kribbellaceae</taxon>
        <taxon>Kribbella</taxon>
    </lineage>
</organism>
<keyword evidence="1" id="KW-0472">Membrane</keyword>
<dbReference type="OrthoDB" id="2014935at2"/>
<accession>A0A4R0JHI6</accession>
<dbReference type="RefSeq" id="WP_131516763.1">
    <property type="nucleotide sequence ID" value="NZ_SJKD01000007.1"/>
</dbReference>
<proteinExistence type="predicted"/>
<dbReference type="Proteomes" id="UP000293342">
    <property type="component" value="Unassembled WGS sequence"/>
</dbReference>
<gene>
    <name evidence="2" type="ORF">E0H75_28525</name>
</gene>
<evidence type="ECO:0000313" key="2">
    <source>
        <dbReference type="EMBL" id="TCC45677.1"/>
    </source>
</evidence>
<feature type="transmembrane region" description="Helical" evidence="1">
    <location>
        <begin position="426"/>
        <end position="451"/>
    </location>
</feature>
<comment type="caution">
    <text evidence="2">The sequence shown here is derived from an EMBL/GenBank/DDBJ whole genome shotgun (WGS) entry which is preliminary data.</text>
</comment>
<feature type="transmembrane region" description="Helical" evidence="1">
    <location>
        <begin position="186"/>
        <end position="202"/>
    </location>
</feature>
<evidence type="ECO:0000313" key="3">
    <source>
        <dbReference type="Proteomes" id="UP000293342"/>
    </source>
</evidence>
<feature type="transmembrane region" description="Helical" evidence="1">
    <location>
        <begin position="119"/>
        <end position="142"/>
    </location>
</feature>
<keyword evidence="1" id="KW-1133">Transmembrane helix</keyword>
<feature type="transmembrane region" description="Helical" evidence="1">
    <location>
        <begin position="20"/>
        <end position="37"/>
    </location>
</feature>
<feature type="transmembrane region" description="Helical" evidence="1">
    <location>
        <begin position="498"/>
        <end position="521"/>
    </location>
</feature>
<feature type="transmembrane region" description="Helical" evidence="1">
    <location>
        <begin position="235"/>
        <end position="257"/>
    </location>
</feature>
<dbReference type="AlphaFoldDB" id="A0A4R0JHI6"/>
<dbReference type="EMBL" id="SJKD01000007">
    <property type="protein sequence ID" value="TCC45677.1"/>
    <property type="molecule type" value="Genomic_DNA"/>
</dbReference>
<name>A0A4R0JHI6_9ACTN</name>
<reference evidence="2 3" key="1">
    <citation type="submission" date="2019-02" db="EMBL/GenBank/DDBJ databases">
        <title>Kribbella capetownensis sp. nov. and Kribbella speibonae sp. nov., isolated from soil.</title>
        <authorList>
            <person name="Curtis S.M."/>
            <person name="Norton I."/>
            <person name="Everest G.J."/>
            <person name="Meyers P.R."/>
        </authorList>
    </citation>
    <scope>NUCLEOTIDE SEQUENCE [LARGE SCALE GENOMIC DNA]</scope>
    <source>
        <strain evidence="2 3">YM53</strain>
    </source>
</reference>
<sequence>MKTLAGTGGLIRLILRRDRIILPIWIVVLCAIPMSYVKQYGDLFPTAQSRLDYANNAGFITLYGELSGTSLGEFVTWRLGFVPVMVGLISLLTVIRHTRVEEETGRSELLGSSVVGRHAGLAAALLSTFGANLVLAVLLALGMHSQDLPWSGSVAIGAEFATTGWFFAAVGAVAAQLSANAGTSRGIAISVLGAAYVLRAVGDTSAHTDGPLACLSWLSPIAWAQRIHPYGENRWWLAVVMLAATAVLVAVAINLAVRRDVGAGLLPARLGPAEGSLGSPLGLAWRLHRGLLAAWTVGFALLGLLFGGVAEGVGDILRDEPKAKEMFERLGGSAGLIDSFFAGVMTILGLIASAYAVQATLRLRAEETSGRAEPVLATATGRVRWAGSHLLFGVLGPALALFASGLTAGLAYGLAVDDVGKQIPRLIGASLGQLPAVWLLAAIALAIFGLFPRISPAAWAGPGICILIGFTNAGVQLADWTNDISPFTHLPRLPGGSLSATPLIVLLAITVVVGCIGLAGWRRRDVPIG</sequence>
<feature type="transmembrane region" description="Helical" evidence="1">
    <location>
        <begin position="154"/>
        <end position="174"/>
    </location>
</feature>
<feature type="transmembrane region" description="Helical" evidence="1">
    <location>
        <begin position="75"/>
        <end position="98"/>
    </location>
</feature>